<dbReference type="AlphaFoldDB" id="A0A0K2T1W0"/>
<sequence length="26" mass="3408">MYQKNKKSKKRIMEQIEKRKMYIIYE</sequence>
<proteinExistence type="predicted"/>
<reference evidence="1" key="1">
    <citation type="submission" date="2014-05" db="EMBL/GenBank/DDBJ databases">
        <authorList>
            <person name="Chronopoulou M."/>
        </authorList>
    </citation>
    <scope>NUCLEOTIDE SEQUENCE</scope>
    <source>
        <tissue evidence="1">Whole organism</tissue>
    </source>
</reference>
<dbReference type="EMBL" id="HACA01002439">
    <property type="protein sequence ID" value="CDW19800.1"/>
    <property type="molecule type" value="Transcribed_RNA"/>
</dbReference>
<accession>A0A0K2T1W0</accession>
<protein>
    <submittedName>
        <fullName evidence="1">Uncharacterized protein</fullName>
    </submittedName>
</protein>
<evidence type="ECO:0000313" key="1">
    <source>
        <dbReference type="EMBL" id="CDW19800.1"/>
    </source>
</evidence>
<name>A0A0K2T1W0_LEPSM</name>
<organism evidence="1">
    <name type="scientific">Lepeophtheirus salmonis</name>
    <name type="common">Salmon louse</name>
    <name type="synonym">Caligus salmonis</name>
    <dbReference type="NCBI Taxonomy" id="72036"/>
    <lineage>
        <taxon>Eukaryota</taxon>
        <taxon>Metazoa</taxon>
        <taxon>Ecdysozoa</taxon>
        <taxon>Arthropoda</taxon>
        <taxon>Crustacea</taxon>
        <taxon>Multicrustacea</taxon>
        <taxon>Hexanauplia</taxon>
        <taxon>Copepoda</taxon>
        <taxon>Siphonostomatoida</taxon>
        <taxon>Caligidae</taxon>
        <taxon>Lepeophtheirus</taxon>
    </lineage>
</organism>